<dbReference type="Pfam" id="PF24325">
    <property type="entry name" value="DUF7495"/>
    <property type="match status" value="1"/>
</dbReference>
<sequence length="464" mass="51160">MGWSNFRGAEGHCNAYQAHIFMPESDAEYDWVDANVVRVNSWHWLGVMGSTSGGWTEDPTNVNRLDGKEGGPFPDLQQADCPAIALAHHRLALEAVLHLPQPEWLLEVPLARAALSRRPVLYLQDAPQGAAPLMVPLVAARCFCGTAADVRDDGTCVSKSTDSVGNNAQFNHIYKYKPFEYHLAGNNYCLTASGRRAEGSESPAKTLGACQAACSSDAYCFGFEFYANSKHQDSKCWLFTGHKQSANIIPVRAYTGRRYKDAVCYIKAPYFEDGCYNDYGIPGYKFSHLGYWYYHIRTSAGDASLSACAAQCDRARAACIGFNLYEDGNVKHCYTYTQERSFHYSVTDGRCKAFVKCSSPTWHPNDQSVSWKHLSDQCEAGGQRLCSYQELCPAGKGREPVGGRQAQTDAWCPIVDNKAANYIRCGNVGAACQKLTELGALAKQKWPLADARPDLKDAFACCDV</sequence>
<dbReference type="InterPro" id="IPR003609">
    <property type="entry name" value="Pan_app"/>
</dbReference>
<accession>A0A812LTM7</accession>
<evidence type="ECO:0000313" key="3">
    <source>
        <dbReference type="Proteomes" id="UP000604046"/>
    </source>
</evidence>
<dbReference type="EMBL" id="CAJNDS010001098">
    <property type="protein sequence ID" value="CAE7246889.1"/>
    <property type="molecule type" value="Genomic_DNA"/>
</dbReference>
<name>A0A812LTM7_9DINO</name>
<dbReference type="OrthoDB" id="406215at2759"/>
<comment type="caution">
    <text evidence="2">The sequence shown here is derived from an EMBL/GenBank/DDBJ whole genome shotgun (WGS) entry which is preliminary data.</text>
</comment>
<organism evidence="2 3">
    <name type="scientific">Symbiodinium natans</name>
    <dbReference type="NCBI Taxonomy" id="878477"/>
    <lineage>
        <taxon>Eukaryota</taxon>
        <taxon>Sar</taxon>
        <taxon>Alveolata</taxon>
        <taxon>Dinophyceae</taxon>
        <taxon>Suessiales</taxon>
        <taxon>Symbiodiniaceae</taxon>
        <taxon>Symbiodinium</taxon>
    </lineage>
</organism>
<dbReference type="SUPFAM" id="SSF56436">
    <property type="entry name" value="C-type lectin-like"/>
    <property type="match status" value="1"/>
</dbReference>
<proteinExistence type="predicted"/>
<protein>
    <submittedName>
        <fullName evidence="2">TypA protein</fullName>
    </submittedName>
</protein>
<reference evidence="2" key="1">
    <citation type="submission" date="2021-02" db="EMBL/GenBank/DDBJ databases">
        <authorList>
            <person name="Dougan E. K."/>
            <person name="Rhodes N."/>
            <person name="Thang M."/>
            <person name="Chan C."/>
        </authorList>
    </citation>
    <scope>NUCLEOTIDE SEQUENCE</scope>
</reference>
<evidence type="ECO:0000259" key="1">
    <source>
        <dbReference type="PROSITE" id="PS50948"/>
    </source>
</evidence>
<dbReference type="InterPro" id="IPR016187">
    <property type="entry name" value="CTDL_fold"/>
</dbReference>
<dbReference type="Proteomes" id="UP000604046">
    <property type="component" value="Unassembled WGS sequence"/>
</dbReference>
<feature type="domain" description="Apple" evidence="1">
    <location>
        <begin position="189"/>
        <end position="264"/>
    </location>
</feature>
<dbReference type="AlphaFoldDB" id="A0A812LTM7"/>
<keyword evidence="3" id="KW-1185">Reference proteome</keyword>
<dbReference type="InterPro" id="IPR055918">
    <property type="entry name" value="DUF7495"/>
</dbReference>
<gene>
    <name evidence="2" type="primary">typA</name>
    <name evidence="2" type="ORF">SNAT2548_LOCUS11777</name>
</gene>
<evidence type="ECO:0000313" key="2">
    <source>
        <dbReference type="EMBL" id="CAE7246889.1"/>
    </source>
</evidence>
<dbReference type="PROSITE" id="PS50948">
    <property type="entry name" value="PAN"/>
    <property type="match status" value="1"/>
</dbReference>
<dbReference type="Gene3D" id="3.50.4.10">
    <property type="entry name" value="Hepatocyte Growth Factor"/>
    <property type="match status" value="1"/>
</dbReference>